<evidence type="ECO:0000256" key="3">
    <source>
        <dbReference type="ARBA" id="ARBA00022801"/>
    </source>
</evidence>
<keyword evidence="4" id="KW-1133">Transmembrane helix</keyword>
<gene>
    <name evidence="5" type="ORF">1267</name>
</gene>
<comment type="similarity">
    <text evidence="1">Belongs to the peptidase S1C family.</text>
</comment>
<protein>
    <submittedName>
        <fullName evidence="5">Peptidase S1C</fullName>
    </submittedName>
</protein>
<keyword evidence="2" id="KW-0645">Protease</keyword>
<dbReference type="PRINTS" id="PR00834">
    <property type="entry name" value="PROTEASES2C"/>
</dbReference>
<dbReference type="SUPFAM" id="SSF50494">
    <property type="entry name" value="Trypsin-like serine proteases"/>
    <property type="match status" value="1"/>
</dbReference>
<evidence type="ECO:0000256" key="2">
    <source>
        <dbReference type="ARBA" id="ARBA00022670"/>
    </source>
</evidence>
<organism evidence="5 6">
    <name type="scientific">Syntrophomonas zehnderi OL-4</name>
    <dbReference type="NCBI Taxonomy" id="690567"/>
    <lineage>
        <taxon>Bacteria</taxon>
        <taxon>Bacillati</taxon>
        <taxon>Bacillota</taxon>
        <taxon>Clostridia</taxon>
        <taxon>Eubacteriales</taxon>
        <taxon>Syntrophomonadaceae</taxon>
        <taxon>Syntrophomonas</taxon>
    </lineage>
</organism>
<proteinExistence type="inferred from homology"/>
<evidence type="ECO:0000256" key="1">
    <source>
        <dbReference type="ARBA" id="ARBA00010541"/>
    </source>
</evidence>
<evidence type="ECO:0000313" key="6">
    <source>
        <dbReference type="Proteomes" id="UP000045545"/>
    </source>
</evidence>
<dbReference type="InterPro" id="IPR001940">
    <property type="entry name" value="Peptidase_S1C"/>
</dbReference>
<dbReference type="Pfam" id="PF13365">
    <property type="entry name" value="Trypsin_2"/>
    <property type="match status" value="1"/>
</dbReference>
<dbReference type="RefSeq" id="WP_046496694.1">
    <property type="nucleotide sequence ID" value="NZ_CGIH01000025.1"/>
</dbReference>
<name>A0A0E4C8I2_9FIRM</name>
<dbReference type="EMBL" id="CGIH01000025">
    <property type="protein sequence ID" value="CFX46364.1"/>
    <property type="molecule type" value="Genomic_DNA"/>
</dbReference>
<dbReference type="InterPro" id="IPR051201">
    <property type="entry name" value="Chloro_Bact_Ser_Proteases"/>
</dbReference>
<dbReference type="AlphaFoldDB" id="A0A0E4C8I2"/>
<accession>A0A0E4C8I2</accession>
<keyword evidence="6" id="KW-1185">Reference proteome</keyword>
<dbReference type="InterPro" id="IPR009003">
    <property type="entry name" value="Peptidase_S1_PA"/>
</dbReference>
<dbReference type="PANTHER" id="PTHR43343">
    <property type="entry name" value="PEPTIDASE S12"/>
    <property type="match status" value="1"/>
</dbReference>
<evidence type="ECO:0000256" key="4">
    <source>
        <dbReference type="SAM" id="Phobius"/>
    </source>
</evidence>
<dbReference type="InterPro" id="IPR043504">
    <property type="entry name" value="Peptidase_S1_PA_chymotrypsin"/>
</dbReference>
<dbReference type="STRING" id="690567.1267"/>
<dbReference type="OrthoDB" id="9766361at2"/>
<keyword evidence="3" id="KW-0378">Hydrolase</keyword>
<keyword evidence="4" id="KW-0812">Transmembrane</keyword>
<evidence type="ECO:0000313" key="5">
    <source>
        <dbReference type="EMBL" id="CFX46364.1"/>
    </source>
</evidence>
<dbReference type="GO" id="GO:0004252">
    <property type="term" value="F:serine-type endopeptidase activity"/>
    <property type="evidence" value="ECO:0007669"/>
    <property type="project" value="InterPro"/>
</dbReference>
<dbReference type="GO" id="GO:0006508">
    <property type="term" value="P:proteolysis"/>
    <property type="evidence" value="ECO:0007669"/>
    <property type="project" value="UniProtKB-KW"/>
</dbReference>
<dbReference type="Gene3D" id="2.40.10.10">
    <property type="entry name" value="Trypsin-like serine proteases"/>
    <property type="match status" value="2"/>
</dbReference>
<reference evidence="5 6" key="1">
    <citation type="submission" date="2015-03" db="EMBL/GenBank/DDBJ databases">
        <authorList>
            <person name="Murphy D."/>
        </authorList>
    </citation>
    <scope>NUCLEOTIDE SEQUENCE [LARGE SCALE GENOMIC DNA]</scope>
    <source>
        <strain evidence="5 6">OL-4</strain>
    </source>
</reference>
<dbReference type="PANTHER" id="PTHR43343:SF3">
    <property type="entry name" value="PROTEASE DO-LIKE 8, CHLOROPLASTIC"/>
    <property type="match status" value="1"/>
</dbReference>
<keyword evidence="4" id="KW-0472">Membrane</keyword>
<sequence length="260" mass="28570">MYDENQTQNESDYIITREEELEIAEEGDIGGSRLNRPIIKISAVIILLTFIVFSFAWLPIFWPPHLDFLKQNQALSEEELVRQSKHAVVNIQATKTAGATRSQGTGFNLTAQGMIITNRHVVEGASAVEITFSDGKRLFSQDIDIIDGYDLAVIRLKSKNLPFLPLVTDQLVELGQTVTIIGNPRGFQRVSSRGEVKEYYQTETGMQVFTVAATIAPGSSGSPVLDEKGRLVGIVYATGTLTIDDKEQSRALAIPATALN</sequence>
<feature type="transmembrane region" description="Helical" evidence="4">
    <location>
        <begin position="41"/>
        <end position="62"/>
    </location>
</feature>
<dbReference type="Proteomes" id="UP000045545">
    <property type="component" value="Unassembled WGS sequence"/>
</dbReference>